<accession>A0A7X0MY02</accession>
<proteinExistence type="inferred from homology"/>
<dbReference type="PANTHER" id="PTHR42784">
    <property type="entry name" value="PYRANOSE 2-OXIDASE"/>
    <property type="match status" value="1"/>
</dbReference>
<organism evidence="8 9">
    <name type="scientific">Pseudoteredinibacter isoporae</name>
    <dbReference type="NCBI Taxonomy" id="570281"/>
    <lineage>
        <taxon>Bacteria</taxon>
        <taxon>Pseudomonadati</taxon>
        <taxon>Pseudomonadota</taxon>
        <taxon>Gammaproteobacteria</taxon>
        <taxon>Cellvibrionales</taxon>
        <taxon>Cellvibrionaceae</taxon>
        <taxon>Pseudoteredinibacter</taxon>
    </lineage>
</organism>
<evidence type="ECO:0000256" key="1">
    <source>
        <dbReference type="ARBA" id="ARBA00001974"/>
    </source>
</evidence>
<dbReference type="InParanoid" id="A0A7X0MY02"/>
<dbReference type="SUPFAM" id="SSF51905">
    <property type="entry name" value="FAD/NAD(P)-binding domain"/>
    <property type="match status" value="1"/>
</dbReference>
<dbReference type="InterPro" id="IPR007867">
    <property type="entry name" value="GMC_OxRtase_C"/>
</dbReference>
<evidence type="ECO:0000313" key="9">
    <source>
        <dbReference type="Proteomes" id="UP000528457"/>
    </source>
</evidence>
<reference evidence="8 9" key="1">
    <citation type="submission" date="2020-08" db="EMBL/GenBank/DDBJ databases">
        <title>Genomic Encyclopedia of Type Strains, Phase IV (KMG-IV): sequencing the most valuable type-strain genomes for metagenomic binning, comparative biology and taxonomic classification.</title>
        <authorList>
            <person name="Goeker M."/>
        </authorList>
    </citation>
    <scope>NUCLEOTIDE SEQUENCE [LARGE SCALE GENOMIC DNA]</scope>
    <source>
        <strain evidence="8 9">DSM 22368</strain>
    </source>
</reference>
<dbReference type="Gene3D" id="3.50.50.60">
    <property type="entry name" value="FAD/NAD(P)-binding domain"/>
    <property type="match status" value="2"/>
</dbReference>
<dbReference type="InterPro" id="IPR051473">
    <property type="entry name" value="P2Ox-like"/>
</dbReference>
<keyword evidence="4" id="KW-0274">FAD</keyword>
<dbReference type="InterPro" id="IPR036188">
    <property type="entry name" value="FAD/NAD-bd_sf"/>
</dbReference>
<comment type="similarity">
    <text evidence="2">Belongs to the GMC oxidoreductase family.</text>
</comment>
<evidence type="ECO:0000256" key="5">
    <source>
        <dbReference type="ARBA" id="ARBA00023002"/>
    </source>
</evidence>
<sequence length="568" mass="64331">MKTADLSKQFDAIVIGSGISGGWAAKELCENGMKTLILERGRKVEHIKDYTTAHDDPWDQKYRGRNTPAEMEAQYKQARSGYVHRPQHAHWFVNDHEHPYNEVKRFDWIRGYHLGGRSITWGRQSYRLSEMDFEANKKEGIAVDWPVRYNDIKKWYDHVEQFIGVSGLNIGLEQLPDGKFLPPMDLNRVEKLLQENIANHHADCVLTPGRTAHLTDPTKEFKHRTPCQFRDRCMRGCPFGGYFSSLSSTLPAAQETGNLDIQVNAIVHSIIYDEETGKASGVRVIDAETHEEYTVRARVIFCCASAVASTAILLNSKSARFPNGLGNDSGELGHNMMDHHLGIGATAQVEGFGEDYYKGRRPSGFYIPRFQNLSEHSEKVEFIRGYGYQGSASRENWTRGIRELSIGKGLKEELTAPGPWRIGMMAFGEYLPDHDNKMYLDYEKTDKWGLPTVTFDVELKANELKMREDMRNRSEKILRDAGFKNVKTFENEIGPGIGIHEMGTARMGHDPKTSVLNKYNQVHSVPNVFVTDGAFMTSSACQNPSLTYMAFSARAANYAAEQIKNKRL</sequence>
<keyword evidence="3" id="KW-0285">Flavoprotein</keyword>
<dbReference type="GO" id="GO:0050660">
    <property type="term" value="F:flavin adenine dinucleotide binding"/>
    <property type="evidence" value="ECO:0007669"/>
    <property type="project" value="InterPro"/>
</dbReference>
<gene>
    <name evidence="8" type="ORF">HNR48_002829</name>
</gene>
<dbReference type="SUPFAM" id="SSF54373">
    <property type="entry name" value="FAD-linked reductases, C-terminal domain"/>
    <property type="match status" value="1"/>
</dbReference>
<evidence type="ECO:0000259" key="6">
    <source>
        <dbReference type="Pfam" id="PF00732"/>
    </source>
</evidence>
<evidence type="ECO:0000256" key="2">
    <source>
        <dbReference type="ARBA" id="ARBA00010790"/>
    </source>
</evidence>
<name>A0A7X0MY02_9GAMM</name>
<dbReference type="GO" id="GO:0016614">
    <property type="term" value="F:oxidoreductase activity, acting on CH-OH group of donors"/>
    <property type="evidence" value="ECO:0007669"/>
    <property type="project" value="InterPro"/>
</dbReference>
<feature type="domain" description="Glucose-methanol-choline oxidoreductase N-terminal" evidence="6">
    <location>
        <begin position="102"/>
        <end position="339"/>
    </location>
</feature>
<protein>
    <submittedName>
        <fullName evidence="8">Choline dehydrogenase-like flavoprotein</fullName>
    </submittedName>
</protein>
<comment type="caution">
    <text evidence="8">The sequence shown here is derived from an EMBL/GenBank/DDBJ whole genome shotgun (WGS) entry which is preliminary data.</text>
</comment>
<evidence type="ECO:0000259" key="7">
    <source>
        <dbReference type="Pfam" id="PF05199"/>
    </source>
</evidence>
<dbReference type="PANTHER" id="PTHR42784:SF1">
    <property type="entry name" value="PYRANOSE 2-OXIDASE"/>
    <property type="match status" value="1"/>
</dbReference>
<keyword evidence="9" id="KW-1185">Reference proteome</keyword>
<dbReference type="Proteomes" id="UP000528457">
    <property type="component" value="Unassembled WGS sequence"/>
</dbReference>
<evidence type="ECO:0000256" key="4">
    <source>
        <dbReference type="ARBA" id="ARBA00022827"/>
    </source>
</evidence>
<comment type="cofactor">
    <cofactor evidence="1">
        <name>FAD</name>
        <dbReference type="ChEBI" id="CHEBI:57692"/>
    </cofactor>
</comment>
<feature type="domain" description="Glucose-methanol-choline oxidoreductase C-terminal" evidence="7">
    <location>
        <begin position="432"/>
        <end position="551"/>
    </location>
</feature>
<dbReference type="EMBL" id="JACHHT010000002">
    <property type="protein sequence ID" value="MBB6522544.1"/>
    <property type="molecule type" value="Genomic_DNA"/>
</dbReference>
<dbReference type="Pfam" id="PF00732">
    <property type="entry name" value="GMC_oxred_N"/>
    <property type="match status" value="1"/>
</dbReference>
<dbReference type="Pfam" id="PF05199">
    <property type="entry name" value="GMC_oxred_C"/>
    <property type="match status" value="1"/>
</dbReference>
<evidence type="ECO:0000256" key="3">
    <source>
        <dbReference type="ARBA" id="ARBA00022630"/>
    </source>
</evidence>
<dbReference type="RefSeq" id="WP_166845686.1">
    <property type="nucleotide sequence ID" value="NZ_JAAONY010000002.1"/>
</dbReference>
<dbReference type="AlphaFoldDB" id="A0A7X0MY02"/>
<keyword evidence="5" id="KW-0560">Oxidoreductase</keyword>
<evidence type="ECO:0000313" key="8">
    <source>
        <dbReference type="EMBL" id="MBB6522544.1"/>
    </source>
</evidence>
<dbReference type="InterPro" id="IPR000172">
    <property type="entry name" value="GMC_OxRdtase_N"/>
</dbReference>